<dbReference type="NCBIfam" id="TIGR00879">
    <property type="entry name" value="SP"/>
    <property type="match status" value="1"/>
</dbReference>
<feature type="transmembrane region" description="Helical" evidence="9">
    <location>
        <begin position="344"/>
        <end position="370"/>
    </location>
</feature>
<evidence type="ECO:0000256" key="7">
    <source>
        <dbReference type="RuleBase" id="RU003346"/>
    </source>
</evidence>
<dbReference type="InterPro" id="IPR036259">
    <property type="entry name" value="MFS_trans_sf"/>
</dbReference>
<dbReference type="STRING" id="101091.A0A1C7NWU3"/>
<feature type="transmembrane region" description="Helical" evidence="9">
    <location>
        <begin position="266"/>
        <end position="287"/>
    </location>
</feature>
<keyword evidence="12" id="KW-1185">Reference proteome</keyword>
<accession>A0A1C7NWU3</accession>
<evidence type="ECO:0000256" key="6">
    <source>
        <dbReference type="ARBA" id="ARBA00023136"/>
    </source>
</evidence>
<gene>
    <name evidence="11" type="primary">HGT1_0</name>
    <name evidence="11" type="ORF">A0J61_00005</name>
</gene>
<dbReference type="InterPro" id="IPR050360">
    <property type="entry name" value="MFS_Sugar_Transporters"/>
</dbReference>
<feature type="region of interest" description="Disordered" evidence="8">
    <location>
        <begin position="513"/>
        <end position="581"/>
    </location>
</feature>
<dbReference type="GO" id="GO:0005351">
    <property type="term" value="F:carbohydrate:proton symporter activity"/>
    <property type="evidence" value="ECO:0007669"/>
    <property type="project" value="TreeGrafter"/>
</dbReference>
<dbReference type="FunFam" id="1.20.1250.20:FF:000134">
    <property type="entry name" value="MFS sugar transporter protein"/>
    <property type="match status" value="1"/>
</dbReference>
<feature type="transmembrane region" description="Helical" evidence="9">
    <location>
        <begin position="20"/>
        <end position="40"/>
    </location>
</feature>
<evidence type="ECO:0000256" key="5">
    <source>
        <dbReference type="ARBA" id="ARBA00022989"/>
    </source>
</evidence>
<reference evidence="11 12" key="1">
    <citation type="submission" date="2016-03" db="EMBL/GenBank/DDBJ databases">
        <title>Choanephora cucurbitarum.</title>
        <authorList>
            <person name="Min B."/>
            <person name="Park H."/>
            <person name="Park J.-H."/>
            <person name="Shin H.-D."/>
            <person name="Choi I.-G."/>
        </authorList>
    </citation>
    <scope>NUCLEOTIDE SEQUENCE [LARGE SCALE GENOMIC DNA]</scope>
    <source>
        <strain evidence="11 12">KUS-F28377</strain>
    </source>
</reference>
<feature type="transmembrane region" description="Helical" evidence="9">
    <location>
        <begin position="409"/>
        <end position="428"/>
    </location>
</feature>
<dbReference type="PANTHER" id="PTHR48022:SF2">
    <property type="entry name" value="PLASTIDIC GLUCOSE TRANSPORTER 4"/>
    <property type="match status" value="1"/>
</dbReference>
<evidence type="ECO:0000256" key="8">
    <source>
        <dbReference type="SAM" id="MobiDB-lite"/>
    </source>
</evidence>
<dbReference type="PRINTS" id="PR00171">
    <property type="entry name" value="SUGRTRNSPORT"/>
</dbReference>
<evidence type="ECO:0000256" key="1">
    <source>
        <dbReference type="ARBA" id="ARBA00004141"/>
    </source>
</evidence>
<feature type="transmembrane region" description="Helical" evidence="9">
    <location>
        <begin position="47"/>
        <end position="66"/>
    </location>
</feature>
<keyword evidence="4 9" id="KW-0812">Transmembrane</keyword>
<dbReference type="GO" id="GO:0016020">
    <property type="term" value="C:membrane"/>
    <property type="evidence" value="ECO:0007669"/>
    <property type="project" value="UniProtKB-SubCell"/>
</dbReference>
<dbReference type="Pfam" id="PF00083">
    <property type="entry name" value="Sugar_tr"/>
    <property type="match status" value="1"/>
</dbReference>
<feature type="transmembrane region" description="Helical" evidence="9">
    <location>
        <begin position="105"/>
        <end position="128"/>
    </location>
</feature>
<dbReference type="PROSITE" id="PS00216">
    <property type="entry name" value="SUGAR_TRANSPORT_1"/>
    <property type="match status" value="2"/>
</dbReference>
<sequence length="581" mass="64645">MPSFLKRYNLYSDTPAGYAIVPVSLAASFVASFVSGFVADGLGRKKFFLLASIIHEVGCIVEIAGHGQAAFFIGRILTGFSVGIYSMLVPLYQSEVARPQCRGRLITFYQFFVTLGFMIAFWVGYGSYQLDTDAAWRIPIALQLVAGFILLLGLLFIHESPRWLIYKDRNAEALHILAQLRSSGNQRDVDVQMEFTGIVQDVAFDKMAYQQRFLSLLRKGNDNNRKRTLLGMGIHAFTQLSGINAILFYLPYILQSVGLKGVRSTLFGNGIAGVINFLATSLVFLYIDKWGRRRILIIGALSMAVCMVAITIVSAISNQQLLSAVDTPYANSTLVTSAIDNEGAGYAIMVLLAIFLICFAMSWGPVGWIYPAEIYPQLIRANAMGVTTSCSYLVNLFVSLVSPIMFRNIWWGTYLFFGVWCLIMAIVVHKYYPETNGRSLEEIQLIFSGALIDQRADAHHPATAAEALLHLEQMRHQDTLAQASSGRSQFNFNLPEMMVVSSPRNVSRALNRRLSQGDDPQSIHRSLSSHSASSWASRTARKQENNHSNRSSFQLDIKKKKLSFPSKKVDNPEANSDDSLQ</sequence>
<comment type="caution">
    <text evidence="11">The sequence shown here is derived from an EMBL/GenBank/DDBJ whole genome shotgun (WGS) entry which is preliminary data.</text>
</comment>
<feature type="compositionally biased region" description="Low complexity" evidence="8">
    <location>
        <begin position="523"/>
        <end position="538"/>
    </location>
</feature>
<feature type="domain" description="Major facilitator superfamily (MFS) profile" evidence="10">
    <location>
        <begin position="1"/>
        <end position="436"/>
    </location>
</feature>
<dbReference type="InParanoid" id="A0A1C7NWU3"/>
<evidence type="ECO:0000256" key="4">
    <source>
        <dbReference type="ARBA" id="ARBA00022692"/>
    </source>
</evidence>
<dbReference type="InterPro" id="IPR003663">
    <property type="entry name" value="Sugar/inositol_transpt"/>
</dbReference>
<evidence type="ECO:0000256" key="2">
    <source>
        <dbReference type="ARBA" id="ARBA00010992"/>
    </source>
</evidence>
<proteinExistence type="inferred from homology"/>
<dbReference type="AlphaFoldDB" id="A0A1C7NWU3"/>
<keyword evidence="3 7" id="KW-0813">Transport</keyword>
<comment type="subcellular location">
    <subcellularLocation>
        <location evidence="1">Membrane</location>
        <topology evidence="1">Multi-pass membrane protein</topology>
    </subcellularLocation>
</comment>
<evidence type="ECO:0000259" key="10">
    <source>
        <dbReference type="PROSITE" id="PS50850"/>
    </source>
</evidence>
<dbReference type="PROSITE" id="PS00217">
    <property type="entry name" value="SUGAR_TRANSPORT_2"/>
    <property type="match status" value="1"/>
</dbReference>
<dbReference type="FunCoup" id="A0A1C7NWU3">
    <property type="interactions" value="330"/>
</dbReference>
<evidence type="ECO:0000256" key="9">
    <source>
        <dbReference type="SAM" id="Phobius"/>
    </source>
</evidence>
<dbReference type="InterPro" id="IPR020846">
    <property type="entry name" value="MFS_dom"/>
</dbReference>
<dbReference type="SUPFAM" id="SSF103473">
    <property type="entry name" value="MFS general substrate transporter"/>
    <property type="match status" value="1"/>
</dbReference>
<organism evidence="11 12">
    <name type="scientific">Choanephora cucurbitarum</name>
    <dbReference type="NCBI Taxonomy" id="101091"/>
    <lineage>
        <taxon>Eukaryota</taxon>
        <taxon>Fungi</taxon>
        <taxon>Fungi incertae sedis</taxon>
        <taxon>Mucoromycota</taxon>
        <taxon>Mucoromycotina</taxon>
        <taxon>Mucoromycetes</taxon>
        <taxon>Mucorales</taxon>
        <taxon>Mucorineae</taxon>
        <taxon>Choanephoraceae</taxon>
        <taxon>Choanephoroideae</taxon>
        <taxon>Choanephora</taxon>
    </lineage>
</organism>
<dbReference type="PANTHER" id="PTHR48022">
    <property type="entry name" value="PLASTIDIC GLUCOSE TRANSPORTER 4"/>
    <property type="match status" value="1"/>
</dbReference>
<dbReference type="InterPro" id="IPR005828">
    <property type="entry name" value="MFS_sugar_transport-like"/>
</dbReference>
<feature type="transmembrane region" description="Helical" evidence="9">
    <location>
        <begin position="72"/>
        <end position="93"/>
    </location>
</feature>
<keyword evidence="6 9" id="KW-0472">Membrane</keyword>
<dbReference type="InterPro" id="IPR005829">
    <property type="entry name" value="Sugar_transporter_CS"/>
</dbReference>
<dbReference type="EMBL" id="LUGH01000001">
    <property type="protein sequence ID" value="OBZ91924.1"/>
    <property type="molecule type" value="Genomic_DNA"/>
</dbReference>
<name>A0A1C7NWU3_9FUNG</name>
<comment type="similarity">
    <text evidence="2 7">Belongs to the major facilitator superfamily. Sugar transporter (TC 2.A.1.1) family.</text>
</comment>
<protein>
    <submittedName>
        <fullName evidence="11">High-affinity glucose transporter</fullName>
    </submittedName>
</protein>
<keyword evidence="5 9" id="KW-1133">Transmembrane helix</keyword>
<dbReference type="Gene3D" id="1.20.1250.20">
    <property type="entry name" value="MFS general substrate transporter like domains"/>
    <property type="match status" value="1"/>
</dbReference>
<feature type="transmembrane region" description="Helical" evidence="9">
    <location>
        <begin position="228"/>
        <end position="254"/>
    </location>
</feature>
<feature type="transmembrane region" description="Helical" evidence="9">
    <location>
        <begin position="134"/>
        <end position="157"/>
    </location>
</feature>
<evidence type="ECO:0000313" key="11">
    <source>
        <dbReference type="EMBL" id="OBZ91924.1"/>
    </source>
</evidence>
<feature type="transmembrane region" description="Helical" evidence="9">
    <location>
        <begin position="294"/>
        <end position="316"/>
    </location>
</feature>
<keyword evidence="11" id="KW-0762">Sugar transport</keyword>
<feature type="transmembrane region" description="Helical" evidence="9">
    <location>
        <begin position="382"/>
        <end position="403"/>
    </location>
</feature>
<dbReference type="PROSITE" id="PS50850">
    <property type="entry name" value="MFS"/>
    <property type="match status" value="1"/>
</dbReference>
<dbReference type="OrthoDB" id="4142200at2759"/>
<evidence type="ECO:0000313" key="12">
    <source>
        <dbReference type="Proteomes" id="UP000093000"/>
    </source>
</evidence>
<evidence type="ECO:0000256" key="3">
    <source>
        <dbReference type="ARBA" id="ARBA00022448"/>
    </source>
</evidence>
<dbReference type="Proteomes" id="UP000093000">
    <property type="component" value="Unassembled WGS sequence"/>
</dbReference>